<evidence type="ECO:0000256" key="6">
    <source>
        <dbReference type="ARBA" id="ARBA00022803"/>
    </source>
</evidence>
<feature type="repeat" description="TPR" evidence="8">
    <location>
        <begin position="404"/>
        <end position="437"/>
    </location>
</feature>
<dbReference type="InterPro" id="IPR019734">
    <property type="entry name" value="TPR_rpt"/>
</dbReference>
<keyword evidence="11" id="KW-1185">Reference proteome</keyword>
<keyword evidence="7" id="KW-0576">Peroxisome</keyword>
<dbReference type="InterPro" id="IPR024111">
    <property type="entry name" value="PEX5/PEX5L"/>
</dbReference>
<sequence length="474" mass="50390">MLSDLVAGAGCDVTGENNALAKLSGAIYGGLEREYARREGEGSSSSAFAGPSSDSLPPMSEEEAAFRARFTGGPSEPAASTAVSGGYASGASGYVGFAEHRPPRWHPPHERSLPRGGFAPPPELALWESLRGEVEGLDGLASPPWGEEGGAAGAAEEQQYAFREPNPFLGAGGGREGLVQAGSELLGQGDLPRATLAVGCDLPQAILALEAAVRSEPAREASESTQLDEAGREEARRESVAWQLLGQNLAALLALGVSYTNELDASRALDHLRLWLRRHPDFASLAPAEEEAQLYLRVGKGKYDVWARQADTTALFLRAVGRAPHSADLHAVLGEPHTALSHGVLHNLSREYGAAVSSFERALELRPEDYSLWNKLGATQANAMSCAAAVPCYVRALELRPNYVRALTNLGISYGNLSEQRAAAQCYLKALSLNQDAAHVWTYLTMVFSAMGRTDYVQMAAATDLAALCAEFEV</sequence>
<evidence type="ECO:0000256" key="4">
    <source>
        <dbReference type="ARBA" id="ARBA00022490"/>
    </source>
</evidence>
<evidence type="ECO:0000256" key="1">
    <source>
        <dbReference type="ARBA" id="ARBA00004275"/>
    </source>
</evidence>
<keyword evidence="5" id="KW-0677">Repeat</keyword>
<feature type="compositionally biased region" description="Low complexity" evidence="9">
    <location>
        <begin position="42"/>
        <end position="55"/>
    </location>
</feature>
<dbReference type="STRING" id="2903.R1FFV6"/>
<dbReference type="PANTHER" id="PTHR10130">
    <property type="entry name" value="PEROXISOMAL TARGETING SIGNAL 1 RECEPTOR PEX5"/>
    <property type="match status" value="1"/>
</dbReference>
<protein>
    <recommendedName>
        <fullName evidence="12">Peroxin-5</fullName>
    </recommendedName>
</protein>
<dbReference type="GO" id="GO:0005052">
    <property type="term" value="F:peroxisome matrix targeting signal-1 binding"/>
    <property type="evidence" value="ECO:0007669"/>
    <property type="project" value="TreeGrafter"/>
</dbReference>
<reference evidence="10" key="2">
    <citation type="submission" date="2024-10" db="UniProtKB">
        <authorList>
            <consortium name="EnsemblProtists"/>
        </authorList>
    </citation>
    <scope>IDENTIFICATION</scope>
</reference>
<dbReference type="RefSeq" id="XP_005784618.1">
    <property type="nucleotide sequence ID" value="XM_005784561.1"/>
</dbReference>
<dbReference type="InterPro" id="IPR011990">
    <property type="entry name" value="TPR-like_helical_dom_sf"/>
</dbReference>
<dbReference type="GO" id="GO:0016560">
    <property type="term" value="P:protein import into peroxisome matrix, docking"/>
    <property type="evidence" value="ECO:0007669"/>
    <property type="project" value="TreeGrafter"/>
</dbReference>
<keyword evidence="4" id="KW-0963">Cytoplasm</keyword>
<evidence type="ECO:0000256" key="9">
    <source>
        <dbReference type="SAM" id="MobiDB-lite"/>
    </source>
</evidence>
<feature type="compositionally biased region" description="Basic and acidic residues" evidence="9">
    <location>
        <begin position="99"/>
        <end position="113"/>
    </location>
</feature>
<dbReference type="KEGG" id="ehx:EMIHUDRAFT_449555"/>
<dbReference type="Gene3D" id="1.25.40.10">
    <property type="entry name" value="Tetratricopeptide repeat domain"/>
    <property type="match status" value="1"/>
</dbReference>
<proteinExistence type="inferred from homology"/>
<dbReference type="SMART" id="SM00028">
    <property type="entry name" value="TPR"/>
    <property type="match status" value="4"/>
</dbReference>
<feature type="region of interest" description="Disordered" evidence="9">
    <location>
        <begin position="36"/>
        <end position="63"/>
    </location>
</feature>
<evidence type="ECO:0000256" key="5">
    <source>
        <dbReference type="ARBA" id="ARBA00022737"/>
    </source>
</evidence>
<dbReference type="HOGENOM" id="CLU_576758_0_0_1"/>
<dbReference type="Proteomes" id="UP000013827">
    <property type="component" value="Unassembled WGS sequence"/>
</dbReference>
<evidence type="ECO:0000256" key="2">
    <source>
        <dbReference type="ARBA" id="ARBA00004496"/>
    </source>
</evidence>
<dbReference type="PROSITE" id="PS50005">
    <property type="entry name" value="TPR"/>
    <property type="match status" value="2"/>
</dbReference>
<evidence type="ECO:0000256" key="7">
    <source>
        <dbReference type="ARBA" id="ARBA00023140"/>
    </source>
</evidence>
<name>A0A0D3K8V4_EMIH1</name>
<accession>A0A0D3K8V4</accession>
<dbReference type="PANTHER" id="PTHR10130:SF0">
    <property type="entry name" value="GH08708P"/>
    <property type="match status" value="1"/>
</dbReference>
<keyword evidence="6 8" id="KW-0802">TPR repeat</keyword>
<evidence type="ECO:0000313" key="11">
    <source>
        <dbReference type="Proteomes" id="UP000013827"/>
    </source>
</evidence>
<evidence type="ECO:0000313" key="10">
    <source>
        <dbReference type="EnsemblProtists" id="EOD32189"/>
    </source>
</evidence>
<feature type="region of interest" description="Disordered" evidence="9">
    <location>
        <begin position="99"/>
        <end position="120"/>
    </location>
</feature>
<evidence type="ECO:0000256" key="8">
    <source>
        <dbReference type="PROSITE-ProRule" id="PRU00339"/>
    </source>
</evidence>
<comment type="similarity">
    <text evidence="3">Belongs to the peroxisomal targeting signal receptor family.</text>
</comment>
<comment type="subcellular location">
    <subcellularLocation>
        <location evidence="2">Cytoplasm</location>
    </subcellularLocation>
    <subcellularLocation>
        <location evidence="1">Peroxisome</location>
    </subcellularLocation>
</comment>
<dbReference type="EnsemblProtists" id="EOD32189">
    <property type="protein sequence ID" value="EOD32189"/>
    <property type="gene ID" value="EMIHUDRAFT_449555"/>
</dbReference>
<evidence type="ECO:0008006" key="12">
    <source>
        <dbReference type="Google" id="ProtNLM"/>
    </source>
</evidence>
<dbReference type="PaxDb" id="2903-EOD32189"/>
<organism evidence="10 11">
    <name type="scientific">Emiliania huxleyi (strain CCMP1516)</name>
    <dbReference type="NCBI Taxonomy" id="280463"/>
    <lineage>
        <taxon>Eukaryota</taxon>
        <taxon>Haptista</taxon>
        <taxon>Haptophyta</taxon>
        <taxon>Prymnesiophyceae</taxon>
        <taxon>Isochrysidales</taxon>
        <taxon>Noelaerhabdaceae</taxon>
        <taxon>Emiliania</taxon>
    </lineage>
</organism>
<dbReference type="GO" id="GO:0005829">
    <property type="term" value="C:cytosol"/>
    <property type="evidence" value="ECO:0007669"/>
    <property type="project" value="TreeGrafter"/>
</dbReference>
<dbReference type="eggNOG" id="KOG1125">
    <property type="taxonomic scope" value="Eukaryota"/>
</dbReference>
<dbReference type="Pfam" id="PF13181">
    <property type="entry name" value="TPR_8"/>
    <property type="match status" value="1"/>
</dbReference>
<dbReference type="GO" id="GO:0005778">
    <property type="term" value="C:peroxisomal membrane"/>
    <property type="evidence" value="ECO:0007669"/>
    <property type="project" value="TreeGrafter"/>
</dbReference>
<dbReference type="GeneID" id="17277461"/>
<evidence type="ECO:0000256" key="3">
    <source>
        <dbReference type="ARBA" id="ARBA00005348"/>
    </source>
</evidence>
<dbReference type="SUPFAM" id="SSF48452">
    <property type="entry name" value="TPR-like"/>
    <property type="match status" value="1"/>
</dbReference>
<reference evidence="11" key="1">
    <citation type="journal article" date="2013" name="Nature">
        <title>Pan genome of the phytoplankton Emiliania underpins its global distribution.</title>
        <authorList>
            <person name="Read B.A."/>
            <person name="Kegel J."/>
            <person name="Klute M.J."/>
            <person name="Kuo A."/>
            <person name="Lefebvre S.C."/>
            <person name="Maumus F."/>
            <person name="Mayer C."/>
            <person name="Miller J."/>
            <person name="Monier A."/>
            <person name="Salamov A."/>
            <person name="Young J."/>
            <person name="Aguilar M."/>
            <person name="Claverie J.M."/>
            <person name="Frickenhaus S."/>
            <person name="Gonzalez K."/>
            <person name="Herman E.K."/>
            <person name="Lin Y.C."/>
            <person name="Napier J."/>
            <person name="Ogata H."/>
            <person name="Sarno A.F."/>
            <person name="Shmutz J."/>
            <person name="Schroeder D."/>
            <person name="de Vargas C."/>
            <person name="Verret F."/>
            <person name="von Dassow P."/>
            <person name="Valentin K."/>
            <person name="Van de Peer Y."/>
            <person name="Wheeler G."/>
            <person name="Dacks J.B."/>
            <person name="Delwiche C.F."/>
            <person name="Dyhrman S.T."/>
            <person name="Glockner G."/>
            <person name="John U."/>
            <person name="Richards T."/>
            <person name="Worden A.Z."/>
            <person name="Zhang X."/>
            <person name="Grigoriev I.V."/>
            <person name="Allen A.E."/>
            <person name="Bidle K."/>
            <person name="Borodovsky M."/>
            <person name="Bowler C."/>
            <person name="Brownlee C."/>
            <person name="Cock J.M."/>
            <person name="Elias M."/>
            <person name="Gladyshev V.N."/>
            <person name="Groth M."/>
            <person name="Guda C."/>
            <person name="Hadaegh A."/>
            <person name="Iglesias-Rodriguez M.D."/>
            <person name="Jenkins J."/>
            <person name="Jones B.M."/>
            <person name="Lawson T."/>
            <person name="Leese F."/>
            <person name="Lindquist E."/>
            <person name="Lobanov A."/>
            <person name="Lomsadze A."/>
            <person name="Malik S.B."/>
            <person name="Marsh M.E."/>
            <person name="Mackinder L."/>
            <person name="Mock T."/>
            <person name="Mueller-Roeber B."/>
            <person name="Pagarete A."/>
            <person name="Parker M."/>
            <person name="Probert I."/>
            <person name="Quesneville H."/>
            <person name="Raines C."/>
            <person name="Rensing S.A."/>
            <person name="Riano-Pachon D.M."/>
            <person name="Richier S."/>
            <person name="Rokitta S."/>
            <person name="Shiraiwa Y."/>
            <person name="Soanes D.M."/>
            <person name="van der Giezen M."/>
            <person name="Wahlund T.M."/>
            <person name="Williams B."/>
            <person name="Wilson W."/>
            <person name="Wolfe G."/>
            <person name="Wurch L.L."/>
        </authorList>
    </citation>
    <scope>NUCLEOTIDE SEQUENCE</scope>
</reference>
<feature type="repeat" description="TPR" evidence="8">
    <location>
        <begin position="336"/>
        <end position="369"/>
    </location>
</feature>
<dbReference type="AlphaFoldDB" id="A0A0D3K8V4"/>